<evidence type="ECO:0000313" key="2">
    <source>
        <dbReference type="Proteomes" id="UP000886841"/>
    </source>
</evidence>
<organism evidence="1 2">
    <name type="scientific">Candidatus Egerieimonas intestinavium</name>
    <dbReference type="NCBI Taxonomy" id="2840777"/>
    <lineage>
        <taxon>Bacteria</taxon>
        <taxon>Bacillati</taxon>
        <taxon>Bacillota</taxon>
        <taxon>Clostridia</taxon>
        <taxon>Lachnospirales</taxon>
        <taxon>Lachnospiraceae</taxon>
        <taxon>Lachnospiraceae incertae sedis</taxon>
        <taxon>Candidatus Egerieimonas</taxon>
    </lineage>
</organism>
<sequence length="549" mass="62589">MDAQKNVLVLGNGFDLYHFLPTRYVDFLHVANRLAELKAEGSLARCQYINYVLGPASPIYIQDAYIQKCYEVYTQKMKSVKLDQGKIEELAAIAEANTWIQYFQACLEKDIGWIDFEKEIGQVLSAVQKLFSLDSRADELVSGVPLIEPARLGKNTSDKLAELDLKTIDILKQLPFVSKSSFIFQLKKEYCVKGIGDEHYIAIDKEAILGHLEEELVKLAKALCIYLKEFVQKIAIDKRADNPVFYQIDKVLTFNYTDTYARLYDAAAEINYIHGCINDEARGIVLGINNDSRDELEEMDTGLIRFKKYYQRAMKDTFYSVEDFLDHEQASYKVSIVGHSIDVTDRDILVGLMKHERTEVTIYYHDEKAHGQQVVNLISLVGKEEFDRLRNAKKLMFKQLPEFREAPAGAAAMEGMEEEDFPEYKIRRKYKFLEDDCGSFHTLLIGNEIVQVSARDGEAGIAEVTLVDYFLNLQEFYNHSGRYKGAVRLVELFNDNRYCGAGAYVEYIKAKDEDTEHLDEIRALFATDCDGIGIEISEIKVVESGGEAA</sequence>
<dbReference type="Pfam" id="PF14253">
    <property type="entry name" value="AbiH"/>
    <property type="match status" value="1"/>
</dbReference>
<accession>A0A9D1EMI5</accession>
<evidence type="ECO:0000313" key="1">
    <source>
        <dbReference type="EMBL" id="HIR94402.1"/>
    </source>
</evidence>
<dbReference type="InterPro" id="IPR025935">
    <property type="entry name" value="AbiH"/>
</dbReference>
<dbReference type="Proteomes" id="UP000886841">
    <property type="component" value="Unassembled WGS sequence"/>
</dbReference>
<reference evidence="1" key="2">
    <citation type="journal article" date="2021" name="PeerJ">
        <title>Extensive microbial diversity within the chicken gut microbiome revealed by metagenomics and culture.</title>
        <authorList>
            <person name="Gilroy R."/>
            <person name="Ravi A."/>
            <person name="Getino M."/>
            <person name="Pursley I."/>
            <person name="Horton D.L."/>
            <person name="Alikhan N.F."/>
            <person name="Baker D."/>
            <person name="Gharbi K."/>
            <person name="Hall N."/>
            <person name="Watson M."/>
            <person name="Adriaenssens E.M."/>
            <person name="Foster-Nyarko E."/>
            <person name="Jarju S."/>
            <person name="Secka A."/>
            <person name="Antonio M."/>
            <person name="Oren A."/>
            <person name="Chaudhuri R.R."/>
            <person name="La Ragione R."/>
            <person name="Hildebrand F."/>
            <person name="Pallen M.J."/>
        </authorList>
    </citation>
    <scope>NUCLEOTIDE SEQUENCE</scope>
    <source>
        <strain evidence="1">ChiSxjej1B13-7041</strain>
    </source>
</reference>
<gene>
    <name evidence="1" type="ORF">IAB98_13395</name>
</gene>
<comment type="caution">
    <text evidence="1">The sequence shown here is derived from an EMBL/GenBank/DDBJ whole genome shotgun (WGS) entry which is preliminary data.</text>
</comment>
<reference evidence="1" key="1">
    <citation type="submission" date="2020-10" db="EMBL/GenBank/DDBJ databases">
        <authorList>
            <person name="Gilroy R."/>
        </authorList>
    </citation>
    <scope>NUCLEOTIDE SEQUENCE</scope>
    <source>
        <strain evidence="1">ChiSxjej1B13-7041</strain>
    </source>
</reference>
<dbReference type="EMBL" id="DVHU01000119">
    <property type="protein sequence ID" value="HIR94402.1"/>
    <property type="molecule type" value="Genomic_DNA"/>
</dbReference>
<protein>
    <submittedName>
        <fullName evidence="1">Bacteriophage abortive infection AbiH family protein</fullName>
    </submittedName>
</protein>
<dbReference type="AlphaFoldDB" id="A0A9D1EMI5"/>
<proteinExistence type="predicted"/>
<name>A0A9D1EMI5_9FIRM</name>